<dbReference type="PANTHER" id="PTHR33121">
    <property type="entry name" value="CYCLIC DI-GMP PHOSPHODIESTERASE PDEF"/>
    <property type="match status" value="1"/>
</dbReference>
<dbReference type="RefSeq" id="WP_116470385.1">
    <property type="nucleotide sequence ID" value="NZ_QENQ01000001.1"/>
</dbReference>
<dbReference type="SUPFAM" id="SSF52172">
    <property type="entry name" value="CheY-like"/>
    <property type="match status" value="1"/>
</dbReference>
<dbReference type="PROSITE" id="PS50883">
    <property type="entry name" value="EAL"/>
    <property type="match status" value="1"/>
</dbReference>
<dbReference type="Gene3D" id="3.30.70.270">
    <property type="match status" value="1"/>
</dbReference>
<dbReference type="Proteomes" id="UP000245890">
    <property type="component" value="Unassembled WGS sequence"/>
</dbReference>
<feature type="domain" description="EAL" evidence="1">
    <location>
        <begin position="409"/>
        <end position="661"/>
    </location>
</feature>
<evidence type="ECO:0000259" key="2">
    <source>
        <dbReference type="PROSITE" id="PS50887"/>
    </source>
</evidence>
<reference evidence="3 4" key="1">
    <citation type="submission" date="2018-05" db="EMBL/GenBank/DDBJ databases">
        <title>Description of Sphingomonas pokkalii sp nov, isolated from the rhizosphere of saline tolerant pokkali rice and its draft genome analysis.</title>
        <authorList>
            <person name="Menon R."/>
            <person name="Kumari S."/>
            <person name="Rameshkumar N."/>
        </authorList>
    </citation>
    <scope>NUCLEOTIDE SEQUENCE [LARGE SCALE GENOMIC DNA]</scope>
    <source>
        <strain evidence="3 4">L3B27</strain>
    </source>
</reference>
<dbReference type="OrthoDB" id="9814202at2"/>
<keyword evidence="4" id="KW-1185">Reference proteome</keyword>
<dbReference type="SUPFAM" id="SSF141868">
    <property type="entry name" value="EAL domain-like"/>
    <property type="match status" value="1"/>
</dbReference>
<sequence length="661" mass="70078">MEEGFTIVQTPASAAETPVFVLSFRQRDEVAAAAAGGGWRVVAARRSEGLETRFLASGASVVVIDARGAMSEGLEAARLLGVTVKAYGAAMLILVSQSDTVHMGRFFEAGATHFLGSPMSSAAIAHAIRFAERYVERLSGWAGQGAIVADPLGWHFDRELGSVELTPALAQLLDLPEAPGMRALLKRLDASDRRLARAALRRLRDAGSTAFAHDLPGKGRVVQHLQYDPESGRVDALVEPLGMAPDAGAVVRDVLTGARDAPSARRWIDRALGKGERVGMVLIGLARFDTINTAYGRAAGDDLLRGVSRRVAEAARETLGTQAVVSRIGGSDFLAAAIDPGTPALRIAARRVEETLARPFVAAGELVHLGARVVITESVAGDGAAGLLRRASETLLGEGAVRPGNGPSVESLIGDLRRAMDRGEIGVLFQPQLEVARGQIVGVEALARWQHPQHGEIGAELLFAAADRAGLSAVLSEHVQRRALSIAAKWPRSLEHIRLSINVTAGDVGRAGFGESLLGWIDSAGFPRGRLTIEITESGIMADLSDAARLLSNLRTAGCRVAIDDFGTGYSSLAYLKALPLDYLKIDKRLSSEITGSARDRIVVRGVIDMARSLGLSVVAEGVETEQQLDMLAKEGCQYFQGFLCSGPIDVPALAALVRDW</sequence>
<dbReference type="CDD" id="cd01948">
    <property type="entry name" value="EAL"/>
    <property type="match status" value="1"/>
</dbReference>
<dbReference type="InterPro" id="IPR000160">
    <property type="entry name" value="GGDEF_dom"/>
</dbReference>
<dbReference type="InterPro" id="IPR029787">
    <property type="entry name" value="Nucleotide_cyclase"/>
</dbReference>
<dbReference type="InterPro" id="IPR001633">
    <property type="entry name" value="EAL_dom"/>
</dbReference>
<dbReference type="InterPro" id="IPR050706">
    <property type="entry name" value="Cyclic-di-GMP_PDE-like"/>
</dbReference>
<dbReference type="GO" id="GO:0071111">
    <property type="term" value="F:cyclic-guanylate-specific phosphodiesterase activity"/>
    <property type="evidence" value="ECO:0007669"/>
    <property type="project" value="InterPro"/>
</dbReference>
<dbReference type="PANTHER" id="PTHR33121:SF70">
    <property type="entry name" value="SIGNALING PROTEIN YKOW"/>
    <property type="match status" value="1"/>
</dbReference>
<organism evidence="3 4">
    <name type="scientific">Sphingomonas pokkalii</name>
    <dbReference type="NCBI Taxonomy" id="2175090"/>
    <lineage>
        <taxon>Bacteria</taxon>
        <taxon>Pseudomonadati</taxon>
        <taxon>Pseudomonadota</taxon>
        <taxon>Alphaproteobacteria</taxon>
        <taxon>Sphingomonadales</taxon>
        <taxon>Sphingomonadaceae</taxon>
        <taxon>Sphingomonas</taxon>
    </lineage>
</organism>
<dbReference type="SMART" id="SM00052">
    <property type="entry name" value="EAL"/>
    <property type="match status" value="1"/>
</dbReference>
<gene>
    <name evidence="3" type="ORF">DD559_18010</name>
</gene>
<dbReference type="InterPro" id="IPR035919">
    <property type="entry name" value="EAL_sf"/>
</dbReference>
<dbReference type="Gene3D" id="3.20.20.450">
    <property type="entry name" value="EAL domain"/>
    <property type="match status" value="1"/>
</dbReference>
<feature type="domain" description="GGDEF" evidence="2">
    <location>
        <begin position="276"/>
        <end position="412"/>
    </location>
</feature>
<accession>A0A2U0SI10</accession>
<protein>
    <submittedName>
        <fullName evidence="3">Diguanylate cyclase</fullName>
    </submittedName>
</protein>
<evidence type="ECO:0000313" key="3">
    <source>
        <dbReference type="EMBL" id="PVX30991.1"/>
    </source>
</evidence>
<dbReference type="Pfam" id="PF00563">
    <property type="entry name" value="EAL"/>
    <property type="match status" value="1"/>
</dbReference>
<dbReference type="Pfam" id="PF00990">
    <property type="entry name" value="GGDEF"/>
    <property type="match status" value="1"/>
</dbReference>
<evidence type="ECO:0000259" key="1">
    <source>
        <dbReference type="PROSITE" id="PS50883"/>
    </source>
</evidence>
<dbReference type="InterPro" id="IPR011006">
    <property type="entry name" value="CheY-like_superfamily"/>
</dbReference>
<dbReference type="SMART" id="SM00267">
    <property type="entry name" value="GGDEF"/>
    <property type="match status" value="1"/>
</dbReference>
<dbReference type="PROSITE" id="PS50887">
    <property type="entry name" value="GGDEF"/>
    <property type="match status" value="1"/>
</dbReference>
<proteinExistence type="predicted"/>
<comment type="caution">
    <text evidence="3">The sequence shown here is derived from an EMBL/GenBank/DDBJ whole genome shotgun (WGS) entry which is preliminary data.</text>
</comment>
<dbReference type="SUPFAM" id="SSF55073">
    <property type="entry name" value="Nucleotide cyclase"/>
    <property type="match status" value="1"/>
</dbReference>
<dbReference type="EMBL" id="QENQ01000001">
    <property type="protein sequence ID" value="PVX30991.1"/>
    <property type="molecule type" value="Genomic_DNA"/>
</dbReference>
<name>A0A2U0SI10_9SPHN</name>
<evidence type="ECO:0000313" key="4">
    <source>
        <dbReference type="Proteomes" id="UP000245890"/>
    </source>
</evidence>
<dbReference type="AlphaFoldDB" id="A0A2U0SI10"/>
<dbReference type="InterPro" id="IPR043128">
    <property type="entry name" value="Rev_trsase/Diguanyl_cyclase"/>
</dbReference>